<organism evidence="3 4">
    <name type="scientific">Vanrija albida</name>
    <dbReference type="NCBI Taxonomy" id="181172"/>
    <lineage>
        <taxon>Eukaryota</taxon>
        <taxon>Fungi</taxon>
        <taxon>Dikarya</taxon>
        <taxon>Basidiomycota</taxon>
        <taxon>Agaricomycotina</taxon>
        <taxon>Tremellomycetes</taxon>
        <taxon>Trichosporonales</taxon>
        <taxon>Trichosporonaceae</taxon>
        <taxon>Vanrija</taxon>
    </lineage>
</organism>
<evidence type="ECO:0000313" key="3">
    <source>
        <dbReference type="EMBL" id="KAL1405868.1"/>
    </source>
</evidence>
<gene>
    <name evidence="3" type="ORF">Q8F55_007547</name>
</gene>
<feature type="chain" id="PRO_5046972254" evidence="2">
    <location>
        <begin position="18"/>
        <end position="370"/>
    </location>
</feature>
<reference evidence="3 4" key="1">
    <citation type="submission" date="2023-08" db="EMBL/GenBank/DDBJ databases">
        <title>Annotated Genome Sequence of Vanrija albida AlHP1.</title>
        <authorList>
            <person name="Herzog R."/>
        </authorList>
    </citation>
    <scope>NUCLEOTIDE SEQUENCE [LARGE SCALE GENOMIC DNA]</scope>
    <source>
        <strain evidence="3 4">AlHP1</strain>
    </source>
</reference>
<dbReference type="GeneID" id="95988590"/>
<keyword evidence="4" id="KW-1185">Reference proteome</keyword>
<feature type="region of interest" description="Disordered" evidence="1">
    <location>
        <begin position="233"/>
        <end position="305"/>
    </location>
</feature>
<dbReference type="Proteomes" id="UP001565368">
    <property type="component" value="Unassembled WGS sequence"/>
</dbReference>
<protein>
    <submittedName>
        <fullName evidence="3">Uncharacterized protein</fullName>
    </submittedName>
</protein>
<comment type="caution">
    <text evidence="3">The sequence shown here is derived from an EMBL/GenBank/DDBJ whole genome shotgun (WGS) entry which is preliminary data.</text>
</comment>
<feature type="signal peptide" evidence="2">
    <location>
        <begin position="1"/>
        <end position="17"/>
    </location>
</feature>
<name>A0ABR3PTV1_9TREE</name>
<keyword evidence="2" id="KW-0732">Signal</keyword>
<evidence type="ECO:0000256" key="1">
    <source>
        <dbReference type="SAM" id="MobiDB-lite"/>
    </source>
</evidence>
<dbReference type="Gene3D" id="2.40.40.10">
    <property type="entry name" value="RlpA-like domain"/>
    <property type="match status" value="1"/>
</dbReference>
<evidence type="ECO:0000313" key="4">
    <source>
        <dbReference type="Proteomes" id="UP001565368"/>
    </source>
</evidence>
<accession>A0ABR3PTV1</accession>
<dbReference type="RefSeq" id="XP_069205812.1">
    <property type="nucleotide sequence ID" value="XM_069355971.1"/>
</dbReference>
<proteinExistence type="predicted"/>
<sequence length="370" mass="36426">MLFTATSILALAGLAQAQDVLFSASGFRATLYYDLDTTTDICAEKNGGPFASNWAVSTGINSGVTYCQGSTSTAWTLDSLNTNRIVAMNYTMVSGDKEKWCGKEVQIFGADGKEITIDEGPFVLFDGCAACMSTGIIDLSAKAFAAIKGGTCGGNNPEGLTVKVLNNNVSPSGRVGGGSPPASVAPVAASSQAAAATTSAAPAASSSFSVRGANAWWSPSAGAAAATGAPQQLNAAPLPSDDAAPSPSASVSATAAAASPSPDANDAAADASPSPSSEASDAATTTTAAAAAPSSSAAPSPAAPAASSQAAPAAAPSPVSAGSCQFGAWQCNGLKIEVCNFIDTKTVGWETIATCDNECSFTNTGSVICQ</sequence>
<dbReference type="InterPro" id="IPR036908">
    <property type="entry name" value="RlpA-like_sf"/>
</dbReference>
<dbReference type="EMBL" id="JBBXJM010000006">
    <property type="protein sequence ID" value="KAL1405868.1"/>
    <property type="molecule type" value="Genomic_DNA"/>
</dbReference>
<evidence type="ECO:0000256" key="2">
    <source>
        <dbReference type="SAM" id="SignalP"/>
    </source>
</evidence>